<reference evidence="9" key="1">
    <citation type="journal article" date="2018" name="Nat. Microbiol.">
        <title>Leveraging single-cell genomics to expand the fungal tree of life.</title>
        <authorList>
            <person name="Ahrendt S.R."/>
            <person name="Quandt C.A."/>
            <person name="Ciobanu D."/>
            <person name="Clum A."/>
            <person name="Salamov A."/>
            <person name="Andreopoulos B."/>
            <person name="Cheng J.F."/>
            <person name="Woyke T."/>
            <person name="Pelin A."/>
            <person name="Henrissat B."/>
            <person name="Reynolds N.K."/>
            <person name="Benny G.L."/>
            <person name="Smith M.E."/>
            <person name="James T.Y."/>
            <person name="Grigoriev I.V."/>
        </authorList>
    </citation>
    <scope>NUCLEOTIDE SEQUENCE [LARGE SCALE GENOMIC DNA]</scope>
    <source>
        <strain evidence="9">RSA 468</strain>
    </source>
</reference>
<dbReference type="STRING" id="215637.A0A4P9ZW78"/>
<proteinExistence type="predicted"/>
<dbReference type="InterPro" id="IPR016656">
    <property type="entry name" value="TFIIE-bsu"/>
</dbReference>
<dbReference type="InterPro" id="IPR054600">
    <property type="entry name" value="TFA2_E-tether"/>
</dbReference>
<dbReference type="PROSITE" id="PS51351">
    <property type="entry name" value="TFIIE_BETA_C"/>
    <property type="match status" value="1"/>
</dbReference>
<dbReference type="GO" id="GO:0005673">
    <property type="term" value="C:transcription factor TFIIE complex"/>
    <property type="evidence" value="ECO:0007669"/>
    <property type="project" value="InterPro"/>
</dbReference>
<comment type="function">
    <text evidence="6">Recruits TFIIH to the initiation complex and stimulates the RNA polymerase II C-terminal domain kinase and DNA-dependent ATPase activities of TFIIH. Both TFIIH and TFIIE are required for promoter clearance by RNA polymerase.</text>
</comment>
<name>A0A4P9ZW78_9FUNG</name>
<evidence type="ECO:0000313" key="8">
    <source>
        <dbReference type="EMBL" id="RKP37863.1"/>
    </source>
</evidence>
<accession>A0A4P9ZW78</accession>
<feature type="non-terminal residue" evidence="8">
    <location>
        <position position="1"/>
    </location>
</feature>
<keyword evidence="5" id="KW-0539">Nucleus</keyword>
<dbReference type="EMBL" id="ML002437">
    <property type="protein sequence ID" value="RKP37863.1"/>
    <property type="molecule type" value="Genomic_DNA"/>
</dbReference>
<dbReference type="Proteomes" id="UP000268162">
    <property type="component" value="Unassembled WGS sequence"/>
</dbReference>
<evidence type="ECO:0000256" key="3">
    <source>
        <dbReference type="ARBA" id="ARBA00023125"/>
    </source>
</evidence>
<sequence length="192" mass="22164">PQSFEEIEIALGVDVKSSEEIRQRLIENTKIIFNADVGTLEYKPTYDLRTPDDLLTLLQSRTYECGTDIRDFKDCILNVREAAEALIKQGLVLAIRNKDNVPRYLFYNPHPAVRVDVNPEFKEEWNRLKVPDEADLSKELDRAGLKQMEVFQTVISDKDSKSKKPKARNRRVKITNTHLQGIDLTTDYVVEN</sequence>
<dbReference type="AlphaFoldDB" id="A0A4P9ZW78"/>
<dbReference type="PANTHER" id="PTHR12716">
    <property type="entry name" value="TRANSCRIPTION INITIATION FACTOR IIE, BETA SUBUNIT"/>
    <property type="match status" value="1"/>
</dbReference>
<keyword evidence="4" id="KW-0804">Transcription</keyword>
<keyword evidence="2" id="KW-0805">Transcription regulation</keyword>
<dbReference type="Pfam" id="PF22254">
    <property type="entry name" value="TFA2_E-tether"/>
    <property type="match status" value="1"/>
</dbReference>
<dbReference type="InterPro" id="IPR003166">
    <property type="entry name" value="TFIIE_bsu_DNA-bd"/>
</dbReference>
<evidence type="ECO:0000256" key="4">
    <source>
        <dbReference type="ARBA" id="ARBA00023163"/>
    </source>
</evidence>
<dbReference type="Pfam" id="PF18121">
    <property type="entry name" value="TFA2_Winged_2"/>
    <property type="match status" value="1"/>
</dbReference>
<evidence type="ECO:0000256" key="2">
    <source>
        <dbReference type="ARBA" id="ARBA00023015"/>
    </source>
</evidence>
<organism evidence="8 9">
    <name type="scientific">Dimargaris cristalligena</name>
    <dbReference type="NCBI Taxonomy" id="215637"/>
    <lineage>
        <taxon>Eukaryota</taxon>
        <taxon>Fungi</taxon>
        <taxon>Fungi incertae sedis</taxon>
        <taxon>Zoopagomycota</taxon>
        <taxon>Kickxellomycotina</taxon>
        <taxon>Dimargaritomycetes</taxon>
        <taxon>Dimargaritales</taxon>
        <taxon>Dimargaritaceae</taxon>
        <taxon>Dimargaris</taxon>
    </lineage>
</organism>
<dbReference type="GO" id="GO:0001097">
    <property type="term" value="F:TFIIH-class transcription factor complex binding"/>
    <property type="evidence" value="ECO:0007669"/>
    <property type="project" value="TreeGrafter"/>
</dbReference>
<evidence type="ECO:0000256" key="5">
    <source>
        <dbReference type="ARBA" id="ARBA00023242"/>
    </source>
</evidence>
<dbReference type="InterPro" id="IPR040501">
    <property type="entry name" value="TFA2_Winged_2"/>
</dbReference>
<evidence type="ECO:0000256" key="6">
    <source>
        <dbReference type="ARBA" id="ARBA00025581"/>
    </source>
</evidence>
<dbReference type="GO" id="GO:0006367">
    <property type="term" value="P:transcription initiation at RNA polymerase II promoter"/>
    <property type="evidence" value="ECO:0007669"/>
    <property type="project" value="InterPro"/>
</dbReference>
<dbReference type="PANTHER" id="PTHR12716:SF8">
    <property type="entry name" value="TRANSCRIPTION INITIATION FACTOR IIE SUBUNIT BETA"/>
    <property type="match status" value="1"/>
</dbReference>
<protein>
    <recommendedName>
        <fullName evidence="7">TFIIE beta domain-containing protein</fullName>
    </recommendedName>
</protein>
<feature type="domain" description="TFIIE beta" evidence="7">
    <location>
        <begin position="1"/>
        <end position="49"/>
    </location>
</feature>
<evidence type="ECO:0000313" key="9">
    <source>
        <dbReference type="Proteomes" id="UP000268162"/>
    </source>
</evidence>
<evidence type="ECO:0000259" key="7">
    <source>
        <dbReference type="PROSITE" id="PS51351"/>
    </source>
</evidence>
<evidence type="ECO:0000256" key="1">
    <source>
        <dbReference type="ARBA" id="ARBA00004123"/>
    </source>
</evidence>
<keyword evidence="3" id="KW-0238">DNA-binding</keyword>
<gene>
    <name evidence="8" type="ORF">BJ085DRAFT_23378</name>
</gene>
<dbReference type="GO" id="GO:0003677">
    <property type="term" value="F:DNA binding"/>
    <property type="evidence" value="ECO:0007669"/>
    <property type="project" value="UniProtKB-KW"/>
</dbReference>
<comment type="subcellular location">
    <subcellularLocation>
        <location evidence="1">Nucleus</location>
    </subcellularLocation>
</comment>
<keyword evidence="9" id="KW-1185">Reference proteome</keyword>